<name>A0A1I6Z8R1_9HYPH</name>
<feature type="domain" description="DUF2087" evidence="1">
    <location>
        <begin position="88"/>
        <end position="158"/>
    </location>
</feature>
<dbReference type="AlphaFoldDB" id="A0A1I6Z8R1"/>
<evidence type="ECO:0000259" key="1">
    <source>
        <dbReference type="Pfam" id="PF09860"/>
    </source>
</evidence>
<dbReference type="EMBL" id="FPBD01000002">
    <property type="protein sequence ID" value="SFT59094.1"/>
    <property type="molecule type" value="Genomic_DNA"/>
</dbReference>
<dbReference type="Proteomes" id="UP000183371">
    <property type="component" value="Unassembled WGS sequence"/>
</dbReference>
<protein>
    <recommendedName>
        <fullName evidence="1">DUF2087 domain-containing protein</fullName>
    </recommendedName>
</protein>
<proteinExistence type="predicted"/>
<organism evidence="2 3">
    <name type="scientific">Pseudovibrio denitrificans</name>
    <dbReference type="NCBI Taxonomy" id="258256"/>
    <lineage>
        <taxon>Bacteria</taxon>
        <taxon>Pseudomonadati</taxon>
        <taxon>Pseudomonadota</taxon>
        <taxon>Alphaproteobacteria</taxon>
        <taxon>Hyphomicrobiales</taxon>
        <taxon>Stappiaceae</taxon>
        <taxon>Pseudovibrio</taxon>
    </lineage>
</organism>
<reference evidence="3" key="1">
    <citation type="submission" date="2016-10" db="EMBL/GenBank/DDBJ databases">
        <authorList>
            <person name="Varghese N."/>
            <person name="Submissions S."/>
        </authorList>
    </citation>
    <scope>NUCLEOTIDE SEQUENCE [LARGE SCALE GENOMIC DNA]</scope>
    <source>
        <strain evidence="3">DSM 17465</strain>
    </source>
</reference>
<keyword evidence="3" id="KW-1185">Reference proteome</keyword>
<sequence length="196" mass="22253">MSRVPVPLRSPDISTFARSVARQMKSRGDAPSHVELMNMLAKAAGFQNFQHLRASHSAGRRLDTEPVVETVDHRLVERGLNQFDKAGRLVSWPSRRQVQVLCLWQLWSLIPAGASLREKEINTVLNDAHCFADPALLRRELFSLGLLHRNRDGSDYRRQEQQPPLEARDLIKRLKGRRLESESGSSALSFIVRPSI</sequence>
<evidence type="ECO:0000313" key="2">
    <source>
        <dbReference type="EMBL" id="SFT59094.1"/>
    </source>
</evidence>
<gene>
    <name evidence="2" type="ORF">SAMN05444141_102156</name>
</gene>
<dbReference type="Pfam" id="PF09860">
    <property type="entry name" value="DUF2087"/>
    <property type="match status" value="1"/>
</dbReference>
<dbReference type="InterPro" id="IPR018656">
    <property type="entry name" value="DUF2087"/>
</dbReference>
<dbReference type="RefSeq" id="WP_208608788.1">
    <property type="nucleotide sequence ID" value="NZ_FPBD01000002.1"/>
</dbReference>
<evidence type="ECO:0000313" key="3">
    <source>
        <dbReference type="Proteomes" id="UP000183371"/>
    </source>
</evidence>
<accession>A0A1I6Z8R1</accession>